<evidence type="ECO:0000313" key="2">
    <source>
        <dbReference type="EMBL" id="CAI0430400.1"/>
    </source>
</evidence>
<comment type="caution">
    <text evidence="2">The sequence shown here is derived from an EMBL/GenBank/DDBJ whole genome shotgun (WGS) entry which is preliminary data.</text>
</comment>
<dbReference type="Proteomes" id="UP001154282">
    <property type="component" value="Unassembled WGS sequence"/>
</dbReference>
<accession>A0AAV0L7D6</accession>
<gene>
    <name evidence="2" type="ORF">LITE_LOCUS22595</name>
</gene>
<feature type="compositionally biased region" description="Basic residues" evidence="1">
    <location>
        <begin position="66"/>
        <end position="78"/>
    </location>
</feature>
<organism evidence="2 3">
    <name type="scientific">Linum tenue</name>
    <dbReference type="NCBI Taxonomy" id="586396"/>
    <lineage>
        <taxon>Eukaryota</taxon>
        <taxon>Viridiplantae</taxon>
        <taxon>Streptophyta</taxon>
        <taxon>Embryophyta</taxon>
        <taxon>Tracheophyta</taxon>
        <taxon>Spermatophyta</taxon>
        <taxon>Magnoliopsida</taxon>
        <taxon>eudicotyledons</taxon>
        <taxon>Gunneridae</taxon>
        <taxon>Pentapetalae</taxon>
        <taxon>rosids</taxon>
        <taxon>fabids</taxon>
        <taxon>Malpighiales</taxon>
        <taxon>Linaceae</taxon>
        <taxon>Linum</taxon>
    </lineage>
</organism>
<keyword evidence="3" id="KW-1185">Reference proteome</keyword>
<evidence type="ECO:0000256" key="1">
    <source>
        <dbReference type="SAM" id="MobiDB-lite"/>
    </source>
</evidence>
<name>A0AAV0L7D6_9ROSI</name>
<protein>
    <submittedName>
        <fullName evidence="2">Uncharacterized protein</fullName>
    </submittedName>
</protein>
<sequence length="89" mass="10186">MKQRSCQEPNQTDTKYYTSHNLSFVGEEHQASLEPCCAKPDTDVRKIFFDAGPELFKECLLKFRKTKGKRARSSRNGKPHGNTTKILLP</sequence>
<proteinExistence type="predicted"/>
<dbReference type="AlphaFoldDB" id="A0AAV0L7D6"/>
<reference evidence="2" key="1">
    <citation type="submission" date="2022-08" db="EMBL/GenBank/DDBJ databases">
        <authorList>
            <person name="Gutierrez-Valencia J."/>
        </authorList>
    </citation>
    <scope>NUCLEOTIDE SEQUENCE</scope>
</reference>
<dbReference type="EMBL" id="CAMGYJ010000006">
    <property type="protein sequence ID" value="CAI0430400.1"/>
    <property type="molecule type" value="Genomic_DNA"/>
</dbReference>
<feature type="region of interest" description="Disordered" evidence="1">
    <location>
        <begin position="66"/>
        <end position="89"/>
    </location>
</feature>
<evidence type="ECO:0000313" key="3">
    <source>
        <dbReference type="Proteomes" id="UP001154282"/>
    </source>
</evidence>